<evidence type="ECO:0000256" key="11">
    <source>
        <dbReference type="ARBA" id="ARBA00023136"/>
    </source>
</evidence>
<dbReference type="AlphaFoldDB" id="W0DXH7"/>
<evidence type="ECO:0000256" key="8">
    <source>
        <dbReference type="ARBA" id="ARBA00022692"/>
    </source>
</evidence>
<dbReference type="PANTHER" id="PTHR30558:SF12">
    <property type="entry name" value="BIOPOLYMER TRANSPORT PROTEIN EXBD"/>
    <property type="match status" value="1"/>
</dbReference>
<keyword evidence="9 12" id="KW-0653">Protein transport</keyword>
<dbReference type="GO" id="GO:0005886">
    <property type="term" value="C:plasma membrane"/>
    <property type="evidence" value="ECO:0007669"/>
    <property type="project" value="UniProtKB-SubCell"/>
</dbReference>
<evidence type="ECO:0000256" key="5">
    <source>
        <dbReference type="ARBA" id="ARBA00022448"/>
    </source>
</evidence>
<comment type="similarity">
    <text evidence="3 12">Belongs to the ExbD/TolR family.</text>
</comment>
<organism evidence="14 15">
    <name type="scientific">Thiomicrospira aerophila AL3</name>
    <dbReference type="NCBI Taxonomy" id="717772"/>
    <lineage>
        <taxon>Bacteria</taxon>
        <taxon>Pseudomonadati</taxon>
        <taxon>Pseudomonadota</taxon>
        <taxon>Gammaproteobacteria</taxon>
        <taxon>Thiotrichales</taxon>
        <taxon>Piscirickettsiaceae</taxon>
        <taxon>Thiomicrospira</taxon>
    </lineage>
</organism>
<evidence type="ECO:0000256" key="6">
    <source>
        <dbReference type="ARBA" id="ARBA00022475"/>
    </source>
</evidence>
<proteinExistence type="inferred from homology"/>
<dbReference type="EMBL" id="CP007030">
    <property type="protein sequence ID" value="AHF01664.1"/>
    <property type="molecule type" value="Genomic_DNA"/>
</dbReference>
<reference evidence="14 15" key="1">
    <citation type="submission" date="2013-12" db="EMBL/GenBank/DDBJ databases">
        <authorList>
            <consortium name="DOE Joint Genome Institute"/>
            <person name="Kappler U."/>
            <person name="Huntemann M."/>
            <person name="Han J."/>
            <person name="Chen A."/>
            <person name="Kyrpides N."/>
            <person name="Mavromatis K."/>
            <person name="Markowitz V."/>
            <person name="Palaniappan K."/>
            <person name="Ivanova N."/>
            <person name="Schaumberg A."/>
            <person name="Pati A."/>
            <person name="Liolios K."/>
            <person name="Nordberg H.P."/>
            <person name="Cantor M.N."/>
            <person name="Hua S.X."/>
            <person name="Woyke T."/>
        </authorList>
    </citation>
    <scope>NUCLEOTIDE SEQUENCE [LARGE SCALE GENOMIC DNA]</scope>
    <source>
        <strain evidence="15">AL2</strain>
    </source>
</reference>
<dbReference type="GO" id="GO:0022857">
    <property type="term" value="F:transmembrane transporter activity"/>
    <property type="evidence" value="ECO:0007669"/>
    <property type="project" value="InterPro"/>
</dbReference>
<keyword evidence="6" id="KW-1003">Cell membrane</keyword>
<dbReference type="Gene3D" id="3.30.420.270">
    <property type="match status" value="1"/>
</dbReference>
<keyword evidence="15" id="KW-1185">Reference proteome</keyword>
<comment type="function">
    <text evidence="1">Involved in the TonB-dependent energy-dependent transport of various receptor-bound substrates.</text>
</comment>
<comment type="subcellular location">
    <subcellularLocation>
        <location evidence="2">Cell inner membrane</location>
        <topology evidence="2">Single-pass type II membrane protein</topology>
    </subcellularLocation>
    <subcellularLocation>
        <location evidence="12">Cell membrane</location>
        <topology evidence="12">Single-pass type II membrane protein</topology>
    </subcellularLocation>
</comment>
<keyword evidence="10 13" id="KW-1133">Transmembrane helix</keyword>
<evidence type="ECO:0000256" key="2">
    <source>
        <dbReference type="ARBA" id="ARBA00004249"/>
    </source>
</evidence>
<name>W0DXH7_9GAMM</name>
<sequence>MKRFDSMNVIPLIDVMLVLLAIVLLTASFIVHDKIDIQLPKTENTASFNPEDREKLNLSLDNSGQLYWDGEPIQTDGLNQKMAQLDRNTLIQLRVDQAVEFHFFVTLMDIVKKYQHDNITILTERKS</sequence>
<keyword evidence="7" id="KW-0997">Cell inner membrane</keyword>
<dbReference type="PANTHER" id="PTHR30558">
    <property type="entry name" value="EXBD MEMBRANE COMPONENT OF PMF-DRIVEN MACROMOLECULE IMPORT SYSTEM"/>
    <property type="match status" value="1"/>
</dbReference>
<gene>
    <name evidence="14" type="ORF">THIAE_07750</name>
</gene>
<accession>W0DXH7</accession>
<evidence type="ECO:0000313" key="15">
    <source>
        <dbReference type="Proteomes" id="UP000005380"/>
    </source>
</evidence>
<evidence type="ECO:0000256" key="4">
    <source>
        <dbReference type="ARBA" id="ARBA00011471"/>
    </source>
</evidence>
<evidence type="ECO:0000256" key="12">
    <source>
        <dbReference type="RuleBase" id="RU003879"/>
    </source>
</evidence>
<evidence type="ECO:0000256" key="9">
    <source>
        <dbReference type="ARBA" id="ARBA00022927"/>
    </source>
</evidence>
<dbReference type="Pfam" id="PF02472">
    <property type="entry name" value="ExbD"/>
    <property type="match status" value="1"/>
</dbReference>
<dbReference type="RefSeq" id="WP_006460636.1">
    <property type="nucleotide sequence ID" value="NZ_CP007030.1"/>
</dbReference>
<feature type="transmembrane region" description="Helical" evidence="13">
    <location>
        <begin position="12"/>
        <end position="31"/>
    </location>
</feature>
<evidence type="ECO:0000256" key="10">
    <source>
        <dbReference type="ARBA" id="ARBA00022989"/>
    </source>
</evidence>
<evidence type="ECO:0000256" key="3">
    <source>
        <dbReference type="ARBA" id="ARBA00005811"/>
    </source>
</evidence>
<evidence type="ECO:0000313" key="14">
    <source>
        <dbReference type="EMBL" id="AHF01664.1"/>
    </source>
</evidence>
<evidence type="ECO:0000256" key="13">
    <source>
        <dbReference type="SAM" id="Phobius"/>
    </source>
</evidence>
<dbReference type="eggNOG" id="COG0848">
    <property type="taxonomic scope" value="Bacteria"/>
</dbReference>
<dbReference type="GO" id="GO:0015031">
    <property type="term" value="P:protein transport"/>
    <property type="evidence" value="ECO:0007669"/>
    <property type="project" value="UniProtKB-KW"/>
</dbReference>
<dbReference type="Proteomes" id="UP000005380">
    <property type="component" value="Chromosome"/>
</dbReference>
<keyword evidence="5 12" id="KW-0813">Transport</keyword>
<keyword evidence="11 13" id="KW-0472">Membrane</keyword>
<comment type="subunit">
    <text evidence="4">The accessory proteins ExbB and ExbD seem to form a complex with TonB.</text>
</comment>
<evidence type="ECO:0000256" key="1">
    <source>
        <dbReference type="ARBA" id="ARBA00003540"/>
    </source>
</evidence>
<dbReference type="STRING" id="717772.THIAE_07750"/>
<dbReference type="KEGG" id="tao:THIAE_07750"/>
<keyword evidence="8 12" id="KW-0812">Transmembrane</keyword>
<dbReference type="InterPro" id="IPR003400">
    <property type="entry name" value="ExbD"/>
</dbReference>
<dbReference type="OrthoDB" id="9798629at2"/>
<dbReference type="InParanoid" id="W0DXH7"/>
<dbReference type="HOGENOM" id="CLU_085305_2_0_6"/>
<protein>
    <submittedName>
        <fullName evidence="14">Biopolymer transportern ExbD</fullName>
    </submittedName>
</protein>
<evidence type="ECO:0000256" key="7">
    <source>
        <dbReference type="ARBA" id="ARBA00022519"/>
    </source>
</evidence>